<feature type="transmembrane region" description="Helical" evidence="8">
    <location>
        <begin position="385"/>
        <end position="404"/>
    </location>
</feature>
<keyword evidence="4 8" id="KW-0812">Transmembrane</keyword>
<dbReference type="PANTHER" id="PTHR23517:SF2">
    <property type="entry name" value="MULTIDRUG RESISTANCE PROTEIN MDTH"/>
    <property type="match status" value="1"/>
</dbReference>
<name>A0ABZ1U837_9ACTN</name>
<accession>A0ABZ1U837</accession>
<keyword evidence="3" id="KW-1003">Cell membrane</keyword>
<evidence type="ECO:0000313" key="10">
    <source>
        <dbReference type="EMBL" id="WUQ86389.1"/>
    </source>
</evidence>
<dbReference type="PANTHER" id="PTHR23517">
    <property type="entry name" value="RESISTANCE PROTEIN MDTM, PUTATIVE-RELATED-RELATED"/>
    <property type="match status" value="1"/>
</dbReference>
<dbReference type="Pfam" id="PF07690">
    <property type="entry name" value="MFS_1"/>
    <property type="match status" value="1"/>
</dbReference>
<organism evidence="10 11">
    <name type="scientific">Kitasatospora purpeofusca</name>
    <dbReference type="NCBI Taxonomy" id="67352"/>
    <lineage>
        <taxon>Bacteria</taxon>
        <taxon>Bacillati</taxon>
        <taxon>Actinomycetota</taxon>
        <taxon>Actinomycetes</taxon>
        <taxon>Kitasatosporales</taxon>
        <taxon>Streptomycetaceae</taxon>
        <taxon>Kitasatospora</taxon>
    </lineage>
</organism>
<keyword evidence="5 8" id="KW-1133">Transmembrane helix</keyword>
<sequence length="445" mass="45506">MTGTVKQQRQQRRGAGGPLRRVQIGNALSAFGSGFTMPYMFVYVDQVRGLGALAAGMVFTVFALAALAVLPFTGRGIDRYGPRPVLLAGAALAATGAFAFGHATGTPALLVSSFLFGAGVTTCQPALATMIVRCSTAATRSHAFALQFTLINLGMGIGALVGGQIVDVADPASLTRLFTIEAVTFLGLALVTGSARIPKAAPVLVQDGADAPRGLRALVADKAMLRLCVLAGLIFFTCYGQFESGVAAFATDTVGTAPSTLGIAIGANALTIVVLQMFMVRITARRRRTTAMAAAGVVWLGAWAMALVAGLVRTEAMAATVAIVSIYALFGVGESLLAPTMGPMVADLAPARLLGTYNAGYALVKQIAIAVGPAVGVLLVGSGTWPVYLAAMAGCTVLIVVQALRLRPYLTAAQDNAAPSAGGEQAPATPVRTPARPVRELQAAA</sequence>
<evidence type="ECO:0000256" key="3">
    <source>
        <dbReference type="ARBA" id="ARBA00022475"/>
    </source>
</evidence>
<feature type="domain" description="Major facilitator superfamily (MFS) profile" evidence="9">
    <location>
        <begin position="18"/>
        <end position="411"/>
    </location>
</feature>
<feature type="transmembrane region" description="Helical" evidence="8">
    <location>
        <begin position="262"/>
        <end position="280"/>
    </location>
</feature>
<feature type="transmembrane region" description="Helical" evidence="8">
    <location>
        <begin position="50"/>
        <end position="73"/>
    </location>
</feature>
<feature type="transmembrane region" description="Helical" evidence="8">
    <location>
        <begin position="21"/>
        <end position="44"/>
    </location>
</feature>
<feature type="transmembrane region" description="Helical" evidence="8">
    <location>
        <begin position="109"/>
        <end position="132"/>
    </location>
</feature>
<feature type="transmembrane region" description="Helical" evidence="8">
    <location>
        <begin position="144"/>
        <end position="166"/>
    </location>
</feature>
<dbReference type="InterPro" id="IPR036259">
    <property type="entry name" value="MFS_trans_sf"/>
</dbReference>
<evidence type="ECO:0000256" key="6">
    <source>
        <dbReference type="ARBA" id="ARBA00023136"/>
    </source>
</evidence>
<dbReference type="Proteomes" id="UP001432222">
    <property type="component" value="Chromosome"/>
</dbReference>
<evidence type="ECO:0000313" key="11">
    <source>
        <dbReference type="Proteomes" id="UP001432222"/>
    </source>
</evidence>
<evidence type="ECO:0000256" key="1">
    <source>
        <dbReference type="ARBA" id="ARBA00004651"/>
    </source>
</evidence>
<feature type="compositionally biased region" description="Low complexity" evidence="7">
    <location>
        <begin position="426"/>
        <end position="436"/>
    </location>
</feature>
<evidence type="ECO:0000259" key="9">
    <source>
        <dbReference type="PROSITE" id="PS50850"/>
    </source>
</evidence>
<feature type="transmembrane region" description="Helical" evidence="8">
    <location>
        <begin position="172"/>
        <end position="191"/>
    </location>
</feature>
<proteinExistence type="predicted"/>
<dbReference type="SUPFAM" id="SSF103473">
    <property type="entry name" value="MFS general substrate transporter"/>
    <property type="match status" value="1"/>
</dbReference>
<evidence type="ECO:0000256" key="4">
    <source>
        <dbReference type="ARBA" id="ARBA00022692"/>
    </source>
</evidence>
<dbReference type="InterPro" id="IPR020846">
    <property type="entry name" value="MFS_dom"/>
</dbReference>
<keyword evidence="11" id="KW-1185">Reference proteome</keyword>
<feature type="transmembrane region" description="Helical" evidence="8">
    <location>
        <begin position="85"/>
        <end position="103"/>
    </location>
</feature>
<gene>
    <name evidence="10" type="ORF">OHA16_27600</name>
</gene>
<dbReference type="InterPro" id="IPR050171">
    <property type="entry name" value="MFS_Transporters"/>
</dbReference>
<evidence type="ECO:0000256" key="5">
    <source>
        <dbReference type="ARBA" id="ARBA00022989"/>
    </source>
</evidence>
<dbReference type="PROSITE" id="PS50850">
    <property type="entry name" value="MFS"/>
    <property type="match status" value="1"/>
</dbReference>
<evidence type="ECO:0000256" key="7">
    <source>
        <dbReference type="SAM" id="MobiDB-lite"/>
    </source>
</evidence>
<evidence type="ECO:0000256" key="8">
    <source>
        <dbReference type="SAM" id="Phobius"/>
    </source>
</evidence>
<feature type="region of interest" description="Disordered" evidence="7">
    <location>
        <begin position="417"/>
        <end position="445"/>
    </location>
</feature>
<feature type="transmembrane region" description="Helical" evidence="8">
    <location>
        <begin position="292"/>
        <end position="312"/>
    </location>
</feature>
<dbReference type="Gene3D" id="1.20.1250.20">
    <property type="entry name" value="MFS general substrate transporter like domains"/>
    <property type="match status" value="1"/>
</dbReference>
<dbReference type="EMBL" id="CP108110">
    <property type="protein sequence ID" value="WUQ86389.1"/>
    <property type="molecule type" value="Genomic_DNA"/>
</dbReference>
<keyword evidence="2" id="KW-0813">Transport</keyword>
<dbReference type="InterPro" id="IPR011701">
    <property type="entry name" value="MFS"/>
</dbReference>
<evidence type="ECO:0000256" key="2">
    <source>
        <dbReference type="ARBA" id="ARBA00022448"/>
    </source>
</evidence>
<feature type="transmembrane region" description="Helical" evidence="8">
    <location>
        <begin position="359"/>
        <end position="379"/>
    </location>
</feature>
<keyword evidence="6 8" id="KW-0472">Membrane</keyword>
<protein>
    <submittedName>
        <fullName evidence="10">MFS transporter</fullName>
    </submittedName>
</protein>
<feature type="transmembrane region" description="Helical" evidence="8">
    <location>
        <begin position="223"/>
        <end position="242"/>
    </location>
</feature>
<comment type="subcellular location">
    <subcellularLocation>
        <location evidence="1">Cell membrane</location>
        <topology evidence="1">Multi-pass membrane protein</topology>
    </subcellularLocation>
</comment>
<reference evidence="10" key="1">
    <citation type="submission" date="2022-10" db="EMBL/GenBank/DDBJ databases">
        <title>The complete genomes of actinobacterial strains from the NBC collection.</title>
        <authorList>
            <person name="Joergensen T.S."/>
            <person name="Alvarez Arevalo M."/>
            <person name="Sterndorff E.B."/>
            <person name="Faurdal D."/>
            <person name="Vuksanovic O."/>
            <person name="Mourched A.-S."/>
            <person name="Charusanti P."/>
            <person name="Shaw S."/>
            <person name="Blin K."/>
            <person name="Weber T."/>
        </authorList>
    </citation>
    <scope>NUCLEOTIDE SEQUENCE</scope>
    <source>
        <strain evidence="10">NBC_00222</strain>
    </source>
</reference>
<dbReference type="RefSeq" id="WP_328957014.1">
    <property type="nucleotide sequence ID" value="NZ_CP108110.1"/>
</dbReference>
<feature type="transmembrane region" description="Helical" evidence="8">
    <location>
        <begin position="318"/>
        <end position="338"/>
    </location>
</feature>